<gene>
    <name evidence="2" type="ORF">O181_088993</name>
</gene>
<proteinExistence type="predicted"/>
<dbReference type="Proteomes" id="UP000765509">
    <property type="component" value="Unassembled WGS sequence"/>
</dbReference>
<evidence type="ECO:0000256" key="1">
    <source>
        <dbReference type="SAM" id="MobiDB-lite"/>
    </source>
</evidence>
<name>A0A9Q3ISG6_9BASI</name>
<organism evidence="2 3">
    <name type="scientific">Austropuccinia psidii MF-1</name>
    <dbReference type="NCBI Taxonomy" id="1389203"/>
    <lineage>
        <taxon>Eukaryota</taxon>
        <taxon>Fungi</taxon>
        <taxon>Dikarya</taxon>
        <taxon>Basidiomycota</taxon>
        <taxon>Pucciniomycotina</taxon>
        <taxon>Pucciniomycetes</taxon>
        <taxon>Pucciniales</taxon>
        <taxon>Sphaerophragmiaceae</taxon>
        <taxon>Austropuccinia</taxon>
    </lineage>
</organism>
<feature type="compositionally biased region" description="Polar residues" evidence="1">
    <location>
        <begin position="1"/>
        <end position="13"/>
    </location>
</feature>
<dbReference type="EMBL" id="AVOT02054591">
    <property type="protein sequence ID" value="MBW0549278.1"/>
    <property type="molecule type" value="Genomic_DNA"/>
</dbReference>
<accession>A0A9Q3ISG6</accession>
<sequence length="90" mass="9956">MGSLCPHSSPTPASLSLTYPVPSPLSPPSCSTCPSSASPCTLPRQVRLFPRAGPMAWSRSCLKKHQQHYLCKKHFSEEKDMPASRRLFWG</sequence>
<evidence type="ECO:0000313" key="2">
    <source>
        <dbReference type="EMBL" id="MBW0549278.1"/>
    </source>
</evidence>
<feature type="region of interest" description="Disordered" evidence="1">
    <location>
        <begin position="1"/>
        <end position="26"/>
    </location>
</feature>
<reference evidence="2" key="1">
    <citation type="submission" date="2021-03" db="EMBL/GenBank/DDBJ databases">
        <title>Draft genome sequence of rust myrtle Austropuccinia psidii MF-1, a brazilian biotype.</title>
        <authorList>
            <person name="Quecine M.C."/>
            <person name="Pachon D.M.R."/>
            <person name="Bonatelli M.L."/>
            <person name="Correr F.H."/>
            <person name="Franceschini L.M."/>
            <person name="Leite T.F."/>
            <person name="Margarido G.R.A."/>
            <person name="Almeida C.A."/>
            <person name="Ferrarezi J.A."/>
            <person name="Labate C.A."/>
        </authorList>
    </citation>
    <scope>NUCLEOTIDE SEQUENCE</scope>
    <source>
        <strain evidence="2">MF-1</strain>
    </source>
</reference>
<dbReference type="AlphaFoldDB" id="A0A9Q3ISG6"/>
<evidence type="ECO:0000313" key="3">
    <source>
        <dbReference type="Proteomes" id="UP000765509"/>
    </source>
</evidence>
<keyword evidence="3" id="KW-1185">Reference proteome</keyword>
<comment type="caution">
    <text evidence="2">The sequence shown here is derived from an EMBL/GenBank/DDBJ whole genome shotgun (WGS) entry which is preliminary data.</text>
</comment>
<protein>
    <submittedName>
        <fullName evidence="2">Uncharacterized protein</fullName>
    </submittedName>
</protein>